<accession>A0A1H4G390</accession>
<dbReference type="Gene3D" id="1.10.1780.10">
    <property type="entry name" value="Clp, N-terminal domain"/>
    <property type="match status" value="1"/>
</dbReference>
<name>A0A1H4G390_9GAMM</name>
<dbReference type="AlphaFoldDB" id="A0A1H4G390"/>
<dbReference type="Proteomes" id="UP000242469">
    <property type="component" value="Unassembled WGS sequence"/>
</dbReference>
<reference evidence="2" key="1">
    <citation type="submission" date="2016-10" db="EMBL/GenBank/DDBJ databases">
        <authorList>
            <person name="Varghese N."/>
            <person name="Submissions S."/>
        </authorList>
    </citation>
    <scope>NUCLEOTIDE SEQUENCE [LARGE SCALE GENOMIC DNA]</scope>
    <source>
        <strain evidence="2">DSM 11526</strain>
    </source>
</reference>
<dbReference type="EMBL" id="FNRJ01000014">
    <property type="protein sequence ID" value="SEB04073.1"/>
    <property type="molecule type" value="Genomic_DNA"/>
</dbReference>
<dbReference type="InterPro" id="IPR036628">
    <property type="entry name" value="Clp_N_dom_sf"/>
</dbReference>
<gene>
    <name evidence="1" type="ORF">SAMN02745729_1149</name>
</gene>
<proteinExistence type="predicted"/>
<dbReference type="RefSeq" id="WP_091827366.1">
    <property type="nucleotide sequence ID" value="NZ_FNRJ01000014.1"/>
</dbReference>
<evidence type="ECO:0000313" key="2">
    <source>
        <dbReference type="Proteomes" id="UP000242469"/>
    </source>
</evidence>
<organism evidence="1 2">
    <name type="scientific">Marinobacterium iners DSM 11526</name>
    <dbReference type="NCBI Taxonomy" id="1122198"/>
    <lineage>
        <taxon>Bacteria</taxon>
        <taxon>Pseudomonadati</taxon>
        <taxon>Pseudomonadota</taxon>
        <taxon>Gammaproteobacteria</taxon>
        <taxon>Oceanospirillales</taxon>
        <taxon>Oceanospirillaceae</taxon>
        <taxon>Marinobacterium</taxon>
    </lineage>
</organism>
<dbReference type="OrthoDB" id="7059167at2"/>
<keyword evidence="2" id="KW-1185">Reference proteome</keyword>
<evidence type="ECO:0000313" key="1">
    <source>
        <dbReference type="EMBL" id="SEB04073.1"/>
    </source>
</evidence>
<protein>
    <submittedName>
        <fullName evidence="1">Clp amino terminal domain-containing protein, pathogenicity island component</fullName>
    </submittedName>
</protein>
<sequence length="168" mass="18520">MFKRLLLRFRDMKTIGKLIPGADEQANIMGEEKPGAEHFVLSALCLEDGTAKRAFNKLGIDSKKFQNAIKAQYDDALSSVGISEQVTEIEPEPIKSDKILHDSQPSGQDLIKSLYTLKKEDKTRPLQGAHVIIVAASIEYGVVPRAFKVLGVDRESLAKAARDELVSI</sequence>